<feature type="binding site" evidence="3">
    <location>
        <position position="189"/>
    </location>
    <ligand>
        <name>Zn(2+)</name>
        <dbReference type="ChEBI" id="CHEBI:29105"/>
        <label>1</label>
    </ligand>
</feature>
<dbReference type="GO" id="GO:0016813">
    <property type="term" value="F:hydrolase activity, acting on carbon-nitrogen (but not peptide) bonds, in linear amidines"/>
    <property type="evidence" value="ECO:0007669"/>
    <property type="project" value="InterPro"/>
</dbReference>
<dbReference type="Gene3D" id="3.40.630.10">
    <property type="entry name" value="Zn peptidases"/>
    <property type="match status" value="1"/>
</dbReference>
<feature type="binding site" evidence="3">
    <location>
        <position position="124"/>
    </location>
    <ligand>
        <name>Zn(2+)</name>
        <dbReference type="ChEBI" id="CHEBI:29105"/>
        <label>2</label>
    </ligand>
</feature>
<dbReference type="Proteomes" id="UP000654670">
    <property type="component" value="Unassembled WGS sequence"/>
</dbReference>
<keyword evidence="3" id="KW-0862">Zinc</keyword>
<dbReference type="EMBL" id="BMOK01000002">
    <property type="protein sequence ID" value="GGL44502.1"/>
    <property type="molecule type" value="Genomic_DNA"/>
</dbReference>
<feature type="binding site" evidence="3">
    <location>
        <position position="382"/>
    </location>
    <ligand>
        <name>Zn(2+)</name>
        <dbReference type="ChEBI" id="CHEBI:29105"/>
        <label>2</label>
    </ligand>
</feature>
<accession>A0A917RYL9</accession>
<dbReference type="AlphaFoldDB" id="A0A917RYL9"/>
<evidence type="ECO:0000256" key="3">
    <source>
        <dbReference type="PIRSR" id="PIRSR001235-1"/>
    </source>
</evidence>
<keyword evidence="7" id="KW-1185">Reference proteome</keyword>
<keyword evidence="2 6" id="KW-0378">Hydrolase</keyword>
<feature type="binding site" evidence="3">
    <location>
        <position position="78"/>
    </location>
    <ligand>
        <name>Zn(2+)</name>
        <dbReference type="ChEBI" id="CHEBI:29105"/>
        <label>1</label>
    </ligand>
</feature>
<dbReference type="SUPFAM" id="SSF55031">
    <property type="entry name" value="Bacterial exopeptidase dimerisation domain"/>
    <property type="match status" value="1"/>
</dbReference>
<evidence type="ECO:0000256" key="1">
    <source>
        <dbReference type="ARBA" id="ARBA00006153"/>
    </source>
</evidence>
<evidence type="ECO:0000313" key="7">
    <source>
        <dbReference type="Proteomes" id="UP000654670"/>
    </source>
</evidence>
<feature type="binding site" evidence="4">
    <location>
        <position position="288"/>
    </location>
    <ligand>
        <name>allantoate</name>
        <dbReference type="ChEBI" id="CHEBI:17536"/>
    </ligand>
</feature>
<proteinExistence type="inferred from homology"/>
<dbReference type="InterPro" id="IPR001261">
    <property type="entry name" value="ArgE/DapE_CS"/>
</dbReference>
<keyword evidence="3" id="KW-0479">Metal-binding</keyword>
<reference evidence="6" key="2">
    <citation type="submission" date="2020-09" db="EMBL/GenBank/DDBJ databases">
        <authorList>
            <person name="Sun Q."/>
            <person name="Ohkuma M."/>
        </authorList>
    </citation>
    <scope>NUCLEOTIDE SEQUENCE</scope>
    <source>
        <strain evidence="6">JCM 15325</strain>
    </source>
</reference>
<dbReference type="SUPFAM" id="SSF53187">
    <property type="entry name" value="Zn-dependent exopeptidases"/>
    <property type="match status" value="1"/>
</dbReference>
<dbReference type="PIRSF" id="PIRSF001235">
    <property type="entry name" value="Amidase_carbamoylase"/>
    <property type="match status" value="1"/>
</dbReference>
<comment type="caution">
    <text evidence="6">The sequence shown here is derived from an EMBL/GenBank/DDBJ whole genome shotgun (WGS) entry which is preliminary data.</text>
</comment>
<comment type="cofactor">
    <cofactor evidence="3">
        <name>Zn(2+)</name>
        <dbReference type="ChEBI" id="CHEBI:29105"/>
    </cofactor>
    <text evidence="3">Binds 2 Zn(2+) ions per subunit.</text>
</comment>
<dbReference type="NCBIfam" id="NF006771">
    <property type="entry name" value="PRK09290.1-5"/>
    <property type="match status" value="1"/>
</dbReference>
<dbReference type="PANTHER" id="PTHR32494:SF5">
    <property type="entry name" value="ALLANTOATE AMIDOHYDROLASE"/>
    <property type="match status" value="1"/>
</dbReference>
<reference evidence="6" key="1">
    <citation type="journal article" date="2014" name="Int. J. Syst. Evol. Microbiol.">
        <title>Complete genome sequence of Corynebacterium casei LMG S-19264T (=DSM 44701T), isolated from a smear-ripened cheese.</title>
        <authorList>
            <consortium name="US DOE Joint Genome Institute (JGI-PGF)"/>
            <person name="Walter F."/>
            <person name="Albersmeier A."/>
            <person name="Kalinowski J."/>
            <person name="Ruckert C."/>
        </authorList>
    </citation>
    <scope>NUCLEOTIDE SEQUENCE</scope>
    <source>
        <strain evidence="6">JCM 15325</strain>
    </source>
</reference>
<feature type="binding site" evidence="3">
    <location>
        <position position="89"/>
    </location>
    <ligand>
        <name>Zn(2+)</name>
        <dbReference type="ChEBI" id="CHEBI:29105"/>
        <label>2</label>
    </ligand>
</feature>
<dbReference type="RefSeq" id="WP_188801570.1">
    <property type="nucleotide sequence ID" value="NZ_BMOK01000002.1"/>
</dbReference>
<sequence length="427" mass="47336">MVKMNRLKQTFDHVNQFGKTDKGMTRLAYSKEEKRVTDYFIACCRESGLTVTFDPAGNVIARRPGEEPDLPAVGLGSHLDTVYEGGKYDGVVGTLAALEIVRDLNDRKIRTKRPIDIFSFACEESARFGFSQIGSKLMTGLIKKEDIAKLTDKHGETIQTIFARRGLDFDRAEEAKRSPHSLAVFMEMHIEQGPILEAQNKEIGVVTGIAAPTRFSVCVKGHAAHSGSTPMNQRHDALIGAAEIALELERAARQEMAYGTVATVGDIEIEPGAMNVVPGETNLKVDIRSISRSSKNRVVQHLRETIDRLEQARHLKIECTMLSDEEPVRMHAQVIDSFEKACGEQNASYIKMPSGAGHDTMNMASLCPAGMIFVPSIGGISHHPDEHTDLSQIVKGIEILEETVLHWAEFPSDSDDRERKRYEKSSF</sequence>
<organism evidence="6 7">
    <name type="scientific">Sporolactobacillus putidus</name>
    <dbReference type="NCBI Taxonomy" id="492735"/>
    <lineage>
        <taxon>Bacteria</taxon>
        <taxon>Bacillati</taxon>
        <taxon>Bacillota</taxon>
        <taxon>Bacilli</taxon>
        <taxon>Bacillales</taxon>
        <taxon>Sporolactobacillaceae</taxon>
        <taxon>Sporolactobacillus</taxon>
    </lineage>
</organism>
<dbReference type="InterPro" id="IPR036264">
    <property type="entry name" value="Bact_exopeptidase_dim_dom"/>
</dbReference>
<dbReference type="Pfam" id="PF01546">
    <property type="entry name" value="Peptidase_M20"/>
    <property type="match status" value="1"/>
</dbReference>
<dbReference type="NCBIfam" id="TIGR01879">
    <property type="entry name" value="hydantase"/>
    <property type="match status" value="1"/>
</dbReference>
<protein>
    <submittedName>
        <fullName evidence="6">Hydrolase</fullName>
    </submittedName>
</protein>
<dbReference type="GO" id="GO:0046872">
    <property type="term" value="F:metal ion binding"/>
    <property type="evidence" value="ECO:0007669"/>
    <property type="project" value="UniProtKB-KW"/>
</dbReference>
<comment type="similarity">
    <text evidence="1">Belongs to the peptidase M20 family.</text>
</comment>
<dbReference type="Gene3D" id="3.30.70.360">
    <property type="match status" value="1"/>
</dbReference>
<evidence type="ECO:0000259" key="5">
    <source>
        <dbReference type="Pfam" id="PF07687"/>
    </source>
</evidence>
<dbReference type="InterPro" id="IPR010158">
    <property type="entry name" value="Amidase_Cbmase"/>
</dbReference>
<dbReference type="PANTHER" id="PTHR32494">
    <property type="entry name" value="ALLANTOATE DEIMINASE-RELATED"/>
    <property type="match status" value="1"/>
</dbReference>
<feature type="binding site" evidence="4">
    <location>
        <position position="214"/>
    </location>
    <ligand>
        <name>allantoate</name>
        <dbReference type="ChEBI" id="CHEBI:17536"/>
    </ligand>
</feature>
<dbReference type="CDD" id="cd03884">
    <property type="entry name" value="M20_bAS"/>
    <property type="match status" value="1"/>
</dbReference>
<gene>
    <name evidence="6" type="ORF">GCM10007968_05710</name>
</gene>
<dbReference type="InterPro" id="IPR011650">
    <property type="entry name" value="Peptidase_M20_dimer"/>
</dbReference>
<feature type="binding site" evidence="3">
    <location>
        <position position="89"/>
    </location>
    <ligand>
        <name>Zn(2+)</name>
        <dbReference type="ChEBI" id="CHEBI:29105"/>
        <label>1</label>
    </ligand>
</feature>
<feature type="binding site" evidence="4">
    <location>
        <position position="275"/>
    </location>
    <ligand>
        <name>allantoate</name>
        <dbReference type="ChEBI" id="CHEBI:17536"/>
    </ligand>
</feature>
<dbReference type="PROSITE" id="PS00758">
    <property type="entry name" value="ARGE_DAPE_CPG2_1"/>
    <property type="match status" value="1"/>
</dbReference>
<evidence type="ECO:0000256" key="2">
    <source>
        <dbReference type="ARBA" id="ARBA00022801"/>
    </source>
</evidence>
<dbReference type="InterPro" id="IPR002933">
    <property type="entry name" value="Peptidase_M20"/>
</dbReference>
<name>A0A917RYL9_9BACL</name>
<dbReference type="Pfam" id="PF07687">
    <property type="entry name" value="M20_dimer"/>
    <property type="match status" value="1"/>
</dbReference>
<evidence type="ECO:0000256" key="4">
    <source>
        <dbReference type="PIRSR" id="PIRSR001235-2"/>
    </source>
</evidence>
<feature type="domain" description="Peptidase M20 dimerisation" evidence="5">
    <location>
        <begin position="215"/>
        <end position="308"/>
    </location>
</feature>
<evidence type="ECO:0000313" key="6">
    <source>
        <dbReference type="EMBL" id="GGL44502.1"/>
    </source>
</evidence>